<dbReference type="RefSeq" id="WP_210661956.1">
    <property type="nucleotide sequence ID" value="NZ_JAGKSP010000011.1"/>
</dbReference>
<feature type="domain" description="Peptidase M24" evidence="1">
    <location>
        <begin position="160"/>
        <end position="394"/>
    </location>
</feature>
<gene>
    <name evidence="3" type="ORF">I8J30_22500</name>
</gene>
<organism evidence="3 4">
    <name type="scientific">Paenibacillus lignilyticus</name>
    <dbReference type="NCBI Taxonomy" id="1172615"/>
    <lineage>
        <taxon>Bacteria</taxon>
        <taxon>Bacillati</taxon>
        <taxon>Bacillota</taxon>
        <taxon>Bacilli</taxon>
        <taxon>Bacillales</taxon>
        <taxon>Paenibacillaceae</taxon>
        <taxon>Paenibacillus</taxon>
    </lineage>
</organism>
<dbReference type="Pfam" id="PF01321">
    <property type="entry name" value="Creatinase_N"/>
    <property type="match status" value="1"/>
</dbReference>
<feature type="domain" description="Creatinase N-terminal" evidence="2">
    <location>
        <begin position="15"/>
        <end position="152"/>
    </location>
</feature>
<dbReference type="Gene3D" id="3.90.230.10">
    <property type="entry name" value="Creatinase/methionine aminopeptidase superfamily"/>
    <property type="match status" value="1"/>
</dbReference>
<name>A0ABS5CHX9_9BACL</name>
<dbReference type="InterPro" id="IPR000994">
    <property type="entry name" value="Pept_M24"/>
</dbReference>
<sequence length="411" mass="44030">MAETVQVQHDEIAERIKRLQQLMTQAGVHASLITQHVDLYYFTGSMQAGYAFIPAEGTAVFYVRRSMERAVQESAVQVRALNSLRQFRAQLEHDHPAVFGGGTSSAQGVIIATEMDVLPASTYAKLAEVLAGSRRDCSLVDGSTLVRRVRMVKSSWEIGRIEAAAQVVAEALEAAVGIIKEGLTELELMARIEYEIRIRGHIGLMRTRSYNMEITTGMLGSGAAAAVPSAFDGPAGGLGLGPAFPQSTSRKAIGRGEPILIDIGCCIDGYIIDQTRTAVIGSLPDDLAEAYAQAEHIIRQSEVLMRPGTSSESIYAAALKQAADAGLADHFMGYGTNQVKFLGHGIGLEVDEWPVLAKGFGDPLEAGITLAVEPKFTFPGRGVVGIENSYLITDTGCRPLTRSPEGLIVIP</sequence>
<comment type="caution">
    <text evidence="3">The sequence shown here is derived from an EMBL/GenBank/DDBJ whole genome shotgun (WGS) entry which is preliminary data.</text>
</comment>
<protein>
    <submittedName>
        <fullName evidence="3">Aminopeptidase P family protein</fullName>
    </submittedName>
</protein>
<evidence type="ECO:0000259" key="1">
    <source>
        <dbReference type="Pfam" id="PF00557"/>
    </source>
</evidence>
<dbReference type="InterPro" id="IPR029149">
    <property type="entry name" value="Creatin/AminoP/Spt16_N"/>
</dbReference>
<dbReference type="SUPFAM" id="SSF53092">
    <property type="entry name" value="Creatinase/prolidase N-terminal domain"/>
    <property type="match status" value="1"/>
</dbReference>
<dbReference type="InterPro" id="IPR036005">
    <property type="entry name" value="Creatinase/aminopeptidase-like"/>
</dbReference>
<reference evidence="3 4" key="1">
    <citation type="submission" date="2021-04" db="EMBL/GenBank/DDBJ databases">
        <title>Paenibacillus sp. DLE-14 whole genome sequence.</title>
        <authorList>
            <person name="Ham Y.J."/>
        </authorList>
    </citation>
    <scope>NUCLEOTIDE SEQUENCE [LARGE SCALE GENOMIC DNA]</scope>
    <source>
        <strain evidence="3 4">DLE-14</strain>
    </source>
</reference>
<dbReference type="EMBL" id="JAGKSP010000011">
    <property type="protein sequence ID" value="MBP3965487.1"/>
    <property type="molecule type" value="Genomic_DNA"/>
</dbReference>
<keyword evidence="4" id="KW-1185">Reference proteome</keyword>
<dbReference type="PANTHER" id="PTHR46112:SF2">
    <property type="entry name" value="XAA-PRO AMINOPEPTIDASE P-RELATED"/>
    <property type="match status" value="1"/>
</dbReference>
<proteinExistence type="predicted"/>
<dbReference type="InterPro" id="IPR050659">
    <property type="entry name" value="Peptidase_M24B"/>
</dbReference>
<dbReference type="PANTHER" id="PTHR46112">
    <property type="entry name" value="AMINOPEPTIDASE"/>
    <property type="match status" value="1"/>
</dbReference>
<dbReference type="Proteomes" id="UP000673394">
    <property type="component" value="Unassembled WGS sequence"/>
</dbReference>
<accession>A0ABS5CHX9</accession>
<keyword evidence="3" id="KW-0031">Aminopeptidase</keyword>
<dbReference type="Gene3D" id="3.40.350.10">
    <property type="entry name" value="Creatinase/prolidase N-terminal domain"/>
    <property type="match status" value="1"/>
</dbReference>
<keyword evidence="3" id="KW-0645">Protease</keyword>
<dbReference type="CDD" id="cd01066">
    <property type="entry name" value="APP_MetAP"/>
    <property type="match status" value="1"/>
</dbReference>
<dbReference type="Pfam" id="PF00557">
    <property type="entry name" value="Peptidase_M24"/>
    <property type="match status" value="1"/>
</dbReference>
<keyword evidence="3" id="KW-0378">Hydrolase</keyword>
<dbReference type="SUPFAM" id="SSF55920">
    <property type="entry name" value="Creatinase/aminopeptidase"/>
    <property type="match status" value="1"/>
</dbReference>
<dbReference type="InterPro" id="IPR000587">
    <property type="entry name" value="Creatinase_N"/>
</dbReference>
<dbReference type="GO" id="GO:0004177">
    <property type="term" value="F:aminopeptidase activity"/>
    <property type="evidence" value="ECO:0007669"/>
    <property type="project" value="UniProtKB-KW"/>
</dbReference>
<evidence type="ECO:0000313" key="4">
    <source>
        <dbReference type="Proteomes" id="UP000673394"/>
    </source>
</evidence>
<evidence type="ECO:0000313" key="3">
    <source>
        <dbReference type="EMBL" id="MBP3965487.1"/>
    </source>
</evidence>
<evidence type="ECO:0000259" key="2">
    <source>
        <dbReference type="Pfam" id="PF01321"/>
    </source>
</evidence>